<dbReference type="InterPro" id="IPR016040">
    <property type="entry name" value="NAD(P)-bd_dom"/>
</dbReference>
<evidence type="ECO:0000313" key="3">
    <source>
        <dbReference type="Proteomes" id="UP000266272"/>
    </source>
</evidence>
<protein>
    <submittedName>
        <fullName evidence="2">Nadp-binding</fullName>
    </submittedName>
</protein>
<reference evidence="2 3" key="1">
    <citation type="journal article" date="2018" name="PLoS Pathog.">
        <title>Evolution of structural diversity of trichothecenes, a family of toxins produced by plant pathogenic and entomopathogenic fungi.</title>
        <authorList>
            <person name="Proctor R.H."/>
            <person name="McCormick S.P."/>
            <person name="Kim H.S."/>
            <person name="Cardoza R.E."/>
            <person name="Stanley A.M."/>
            <person name="Lindo L."/>
            <person name="Kelly A."/>
            <person name="Brown D.W."/>
            <person name="Lee T."/>
            <person name="Vaughan M.M."/>
            <person name="Alexander N.J."/>
            <person name="Busman M."/>
            <person name="Gutierrez S."/>
        </authorList>
    </citation>
    <scope>NUCLEOTIDE SEQUENCE [LARGE SCALE GENOMIC DNA]</scope>
    <source>
        <strain evidence="2 3">IBT 40837</strain>
    </source>
</reference>
<dbReference type="EMBL" id="PXOA01000148">
    <property type="protein sequence ID" value="RFU79624.1"/>
    <property type="molecule type" value="Genomic_DNA"/>
</dbReference>
<feature type="domain" description="NAD(P)-binding" evidence="1">
    <location>
        <begin position="10"/>
        <end position="162"/>
    </location>
</feature>
<keyword evidence="3" id="KW-1185">Reference proteome</keyword>
<dbReference type="GO" id="GO:0004029">
    <property type="term" value="F:aldehyde dehydrogenase (NAD+) activity"/>
    <property type="evidence" value="ECO:0007669"/>
    <property type="project" value="TreeGrafter"/>
</dbReference>
<dbReference type="SUPFAM" id="SSF51735">
    <property type="entry name" value="NAD(P)-binding Rossmann-fold domains"/>
    <property type="match status" value="1"/>
</dbReference>
<name>A0A395NUF1_TRIAR</name>
<dbReference type="Pfam" id="PF13460">
    <property type="entry name" value="NAD_binding_10"/>
    <property type="match status" value="1"/>
</dbReference>
<dbReference type="Gene3D" id="3.40.50.720">
    <property type="entry name" value="NAD(P)-binding Rossmann-like Domain"/>
    <property type="match status" value="1"/>
</dbReference>
<dbReference type="OrthoDB" id="10262413at2759"/>
<dbReference type="GO" id="GO:0005737">
    <property type="term" value="C:cytoplasm"/>
    <property type="evidence" value="ECO:0007669"/>
    <property type="project" value="TreeGrafter"/>
</dbReference>
<dbReference type="PANTHER" id="PTHR48079:SF6">
    <property type="entry name" value="NAD(P)-BINDING DOMAIN-CONTAINING PROTEIN-RELATED"/>
    <property type="match status" value="1"/>
</dbReference>
<comment type="caution">
    <text evidence="2">The sequence shown here is derived from an EMBL/GenBank/DDBJ whole genome shotgun (WGS) entry which is preliminary data.</text>
</comment>
<dbReference type="AlphaFoldDB" id="A0A395NUF1"/>
<dbReference type="InterPro" id="IPR036291">
    <property type="entry name" value="NAD(P)-bd_dom_sf"/>
</dbReference>
<dbReference type="Proteomes" id="UP000266272">
    <property type="component" value="Unassembled WGS sequence"/>
</dbReference>
<dbReference type="InterPro" id="IPR051783">
    <property type="entry name" value="NAD(P)-dependent_oxidoreduct"/>
</dbReference>
<proteinExistence type="predicted"/>
<organism evidence="2 3">
    <name type="scientific">Trichoderma arundinaceum</name>
    <dbReference type="NCBI Taxonomy" id="490622"/>
    <lineage>
        <taxon>Eukaryota</taxon>
        <taxon>Fungi</taxon>
        <taxon>Dikarya</taxon>
        <taxon>Ascomycota</taxon>
        <taxon>Pezizomycotina</taxon>
        <taxon>Sordariomycetes</taxon>
        <taxon>Hypocreomycetidae</taxon>
        <taxon>Hypocreales</taxon>
        <taxon>Hypocreaceae</taxon>
        <taxon>Trichoderma</taxon>
    </lineage>
</organism>
<evidence type="ECO:0000259" key="1">
    <source>
        <dbReference type="Pfam" id="PF13460"/>
    </source>
</evidence>
<accession>A0A395NUF1</accession>
<sequence length="348" mass="38255">MAQVKVLLTGASGYIGGSVLQALLNDFGKDISLSALVRSIASRDGVQKIGATPIHFGGLQDIDTIKKTASEHDVVISCASSLDEPSCLALVEGLGIRKQATGQDVFYIHTSGASNFGDHPITQPESKTLKIRTDKDNIYEWERDNSEAWITRKVDVTIIDAGERLDVKTVIVNPPLIYGQGTGPGNQRSIQIPALVGISLHEKEPVVLGKGEGLWSVAHISDVVDFYSLVLRRYIESKPIQFGKRGYYFLENGETSWLGISSRIGEIGYSQRLLKSKEPKQISPEDFTKAINISFLNAYLVEVIWGSNARISAIKSREIGWEPRKSLTDFYNSFEDELKVIAQSGPTQ</sequence>
<dbReference type="STRING" id="490622.A0A395NUF1"/>
<evidence type="ECO:0000313" key="2">
    <source>
        <dbReference type="EMBL" id="RFU79624.1"/>
    </source>
</evidence>
<gene>
    <name evidence="2" type="ORF">TARUN_2597</name>
</gene>
<dbReference type="PANTHER" id="PTHR48079">
    <property type="entry name" value="PROTEIN YEEZ"/>
    <property type="match status" value="1"/>
</dbReference>